<dbReference type="InterPro" id="IPR036915">
    <property type="entry name" value="Cyclin-like_sf"/>
</dbReference>
<feature type="compositionally biased region" description="Basic and acidic residues" evidence="2">
    <location>
        <begin position="226"/>
        <end position="237"/>
    </location>
</feature>
<accession>A0A6A4VNK1</accession>
<feature type="compositionally biased region" description="Basic and acidic residues" evidence="2">
    <location>
        <begin position="322"/>
        <end position="355"/>
    </location>
</feature>
<dbReference type="AlphaFoldDB" id="A0A6A4VNK1"/>
<evidence type="ECO:0000313" key="5">
    <source>
        <dbReference type="Proteomes" id="UP000440578"/>
    </source>
</evidence>
<dbReference type="GO" id="GO:0006357">
    <property type="term" value="P:regulation of transcription by RNA polymerase II"/>
    <property type="evidence" value="ECO:0007669"/>
    <property type="project" value="InterPro"/>
</dbReference>
<evidence type="ECO:0000256" key="2">
    <source>
        <dbReference type="SAM" id="MobiDB-lite"/>
    </source>
</evidence>
<feature type="region of interest" description="Disordered" evidence="2">
    <location>
        <begin position="569"/>
        <end position="973"/>
    </location>
</feature>
<feature type="compositionally biased region" description="Pro residues" evidence="2">
    <location>
        <begin position="761"/>
        <end position="774"/>
    </location>
</feature>
<feature type="compositionally biased region" description="Basic and acidic residues" evidence="2">
    <location>
        <begin position="963"/>
        <end position="973"/>
    </location>
</feature>
<feature type="compositionally biased region" description="Low complexity" evidence="2">
    <location>
        <begin position="245"/>
        <end position="265"/>
    </location>
</feature>
<dbReference type="Pfam" id="PF21797">
    <property type="entry name" value="CycT2-like_C"/>
    <property type="match status" value="1"/>
</dbReference>
<dbReference type="EMBL" id="VIIS01001781">
    <property type="protein sequence ID" value="KAF0292990.1"/>
    <property type="molecule type" value="Genomic_DNA"/>
</dbReference>
<protein>
    <submittedName>
        <fullName evidence="4">Cyclin-T2</fullName>
    </submittedName>
</protein>
<feature type="compositionally biased region" description="Low complexity" evidence="2">
    <location>
        <begin position="587"/>
        <end position="602"/>
    </location>
</feature>
<dbReference type="GO" id="GO:0016538">
    <property type="term" value="F:cyclin-dependent protein serine/threonine kinase regulator activity"/>
    <property type="evidence" value="ECO:0007669"/>
    <property type="project" value="InterPro"/>
</dbReference>
<dbReference type="Proteomes" id="UP000440578">
    <property type="component" value="Unassembled WGS sequence"/>
</dbReference>
<proteinExistence type="predicted"/>
<dbReference type="PANTHER" id="PTHR10026">
    <property type="entry name" value="CYCLIN"/>
    <property type="match status" value="1"/>
</dbReference>
<evidence type="ECO:0000256" key="1">
    <source>
        <dbReference type="ARBA" id="ARBA00023127"/>
    </source>
</evidence>
<gene>
    <name evidence="4" type="primary">Ccnt2</name>
    <name evidence="4" type="ORF">FJT64_009106</name>
</gene>
<dbReference type="Gene3D" id="1.10.472.10">
    <property type="entry name" value="Cyclin-like"/>
    <property type="match status" value="2"/>
</dbReference>
<evidence type="ECO:0000313" key="4">
    <source>
        <dbReference type="EMBL" id="KAF0292990.1"/>
    </source>
</evidence>
<dbReference type="OrthoDB" id="25002at2759"/>
<feature type="domain" description="Cyclin-like" evidence="3">
    <location>
        <begin position="38"/>
        <end position="135"/>
    </location>
</feature>
<dbReference type="InterPro" id="IPR013763">
    <property type="entry name" value="Cyclin-like_dom"/>
</dbReference>
<feature type="compositionally biased region" description="Basic and acidic residues" evidence="2">
    <location>
        <begin position="864"/>
        <end position="882"/>
    </location>
</feature>
<dbReference type="SUPFAM" id="SSF47954">
    <property type="entry name" value="Cyclin-like"/>
    <property type="match status" value="2"/>
</dbReference>
<feature type="region of interest" description="Disordered" evidence="2">
    <location>
        <begin position="213"/>
        <end position="555"/>
    </location>
</feature>
<feature type="compositionally biased region" description="Low complexity" evidence="2">
    <location>
        <begin position="310"/>
        <end position="321"/>
    </location>
</feature>
<dbReference type="SMART" id="SM00385">
    <property type="entry name" value="CYCLIN"/>
    <property type="match status" value="1"/>
</dbReference>
<keyword evidence="1" id="KW-0195">Cyclin</keyword>
<name>A0A6A4VNK1_AMPAM</name>
<feature type="compositionally biased region" description="Pro residues" evidence="2">
    <location>
        <begin position="621"/>
        <end position="637"/>
    </location>
</feature>
<comment type="caution">
    <text evidence="4">The sequence shown here is derived from an EMBL/GenBank/DDBJ whole genome shotgun (WGS) entry which is preliminary data.</text>
</comment>
<keyword evidence="5" id="KW-1185">Reference proteome</keyword>
<feature type="compositionally biased region" description="Low complexity" evidence="2">
    <location>
        <begin position="274"/>
        <end position="293"/>
    </location>
</feature>
<reference evidence="4 5" key="1">
    <citation type="submission" date="2019-07" db="EMBL/GenBank/DDBJ databases">
        <title>Draft genome assembly of a fouling barnacle, Amphibalanus amphitrite (Darwin, 1854): The first reference genome for Thecostraca.</title>
        <authorList>
            <person name="Kim W."/>
        </authorList>
    </citation>
    <scope>NUCLEOTIDE SEQUENCE [LARGE SCALE GENOMIC DNA]</scope>
    <source>
        <strain evidence="4">SNU_AA5</strain>
        <tissue evidence="4">Soma without cirri and trophi</tissue>
    </source>
</reference>
<feature type="compositionally biased region" description="Basic residues" evidence="2">
    <location>
        <begin position="825"/>
        <end position="863"/>
    </location>
</feature>
<feature type="compositionally biased region" description="Basic and acidic residues" evidence="2">
    <location>
        <begin position="387"/>
        <end position="399"/>
    </location>
</feature>
<dbReference type="InterPro" id="IPR043198">
    <property type="entry name" value="Cyclin/Ssn8"/>
</dbReference>
<dbReference type="CDD" id="cd20538">
    <property type="entry name" value="CYCLIN_CCNT_rpt1"/>
    <property type="match status" value="1"/>
</dbReference>
<feature type="compositionally biased region" description="Low complexity" evidence="2">
    <location>
        <begin position="775"/>
        <end position="785"/>
    </location>
</feature>
<organism evidence="4 5">
    <name type="scientific">Amphibalanus amphitrite</name>
    <name type="common">Striped barnacle</name>
    <name type="synonym">Balanus amphitrite</name>
    <dbReference type="NCBI Taxonomy" id="1232801"/>
    <lineage>
        <taxon>Eukaryota</taxon>
        <taxon>Metazoa</taxon>
        <taxon>Ecdysozoa</taxon>
        <taxon>Arthropoda</taxon>
        <taxon>Crustacea</taxon>
        <taxon>Multicrustacea</taxon>
        <taxon>Cirripedia</taxon>
        <taxon>Thoracica</taxon>
        <taxon>Thoracicalcarea</taxon>
        <taxon>Balanomorpha</taxon>
        <taxon>Balanoidea</taxon>
        <taxon>Balanidae</taxon>
        <taxon>Amphibalaninae</taxon>
        <taxon>Amphibalanus</taxon>
    </lineage>
</organism>
<feature type="compositionally biased region" description="Basic residues" evidence="2">
    <location>
        <begin position="951"/>
        <end position="962"/>
    </location>
</feature>
<evidence type="ECO:0000259" key="3">
    <source>
        <dbReference type="SMART" id="SM00385"/>
    </source>
</evidence>
<sequence>MATQDRWFFSKEKLVNTPSKKDGIDMRKELFYRQQAATLVQDMGQKLMVSQLCINSAIVYMHRFYMFHSFSKFHRNLMAPCCLFLACKVEEQPRKLEHLLKVGWNCMNKEPLDVKSDKFKQLYDELVRNENILLATLGLHLTMMCLEYRSTLVACVCIYLVHKWSGHEIPKSSKGKDWFWYVDRDVTLEQLERVSEEFLLIFNQCPSKLKNKIMKSSRAISDQEAEQMKRQRNEASRPRQPAPPSAASSGSAPAAAGAGPSAPLLAGPPPPPSGASASAAAPPAAAARPTGAPEHGGSSRTAHQPPLPPSHSSSGSSSGQRPDSHKLAARAYRDKKEREHFKVDKKRDSERDRRPAPRPPLKQEPGASGDSHKPRQDALHKPSSVSDVRDLLKDVDARHSLLNSMEHPAQRGAEPPRQSHSRPHPGHARPHPSAPPSAAATADKPPHSRSGQELSGSHGARHPSSQRHRTDGDSAHKSGHHRRSAPSAAAGSGAPPPSSSKAPKVERPPPPPPPPVSSSVPTKQEKRSPLRLDQPNGVSLPTAPPPPPVRDPLSASLALAQIKDEFMPTPIISPLRSPLFSTTSPDLADALPPSEPEPSLASIVPKMEKKLSPLFFTESSPPAPPPPPPPAPAPPPIKVEHKTPPPVVPPPPPAAAPAPPRAPPAESKSRPKPLSPLKLPTNGSGGGSIFSPPATRPSRGPPTDPELVLPKVDDIPMFSPLKGGTTGSIRLPRGGGPLPGEPRSNSISSHDSDFELVAPAPSLPPPPPPPPAPVAPVSAAQAAVPFKTAPSEDVALAKVPSAPPSLMNAPISTSSLLGEAGREDRHKHKEKKKKKKEHKEHKEHKHKKEKKHKEHKEKKKDKHRDREEPKLKITISKDKLEGTESAAAADTFIPKLTIRRESSPLSSPGNSLKIRIGKGQVTPAEAPKAKRRRESSESDPGSLVASLHTSAPKHKHKHKRHRQDSDRSDALHF</sequence>
<feature type="compositionally biased region" description="Basic and acidic residues" evidence="2">
    <location>
        <begin position="370"/>
        <end position="380"/>
    </location>
</feature>
<feature type="compositionally biased region" description="Basic residues" evidence="2">
    <location>
        <begin position="419"/>
        <end position="430"/>
    </location>
</feature>
<feature type="compositionally biased region" description="Pro residues" evidence="2">
    <location>
        <begin position="644"/>
        <end position="663"/>
    </location>
</feature>